<dbReference type="InParanoid" id="D9Q1U8"/>
<dbReference type="Gene3D" id="2.40.33.10">
    <property type="entry name" value="PK beta-barrel domain-like"/>
    <property type="match status" value="1"/>
</dbReference>
<evidence type="ECO:0000256" key="7">
    <source>
        <dbReference type="ARBA" id="ARBA00022777"/>
    </source>
</evidence>
<dbReference type="InterPro" id="IPR040442">
    <property type="entry name" value="Pyrv_kinase-like_dom_sf"/>
</dbReference>
<dbReference type="SUPFAM" id="SSF52935">
    <property type="entry name" value="PK C-terminal domain-like"/>
    <property type="match status" value="1"/>
</dbReference>
<dbReference type="Gene3D" id="3.20.20.60">
    <property type="entry name" value="Phosphoenolpyruvate-binding domains"/>
    <property type="match status" value="1"/>
</dbReference>
<evidence type="ECO:0000256" key="3">
    <source>
        <dbReference type="ARBA" id="ARBA00012142"/>
    </source>
</evidence>
<organism evidence="16 17">
    <name type="scientific">Acidilobus saccharovorans (strain DSM 16705 / JCM 18335 / VKM B-2471 / 345-15)</name>
    <dbReference type="NCBI Taxonomy" id="666510"/>
    <lineage>
        <taxon>Archaea</taxon>
        <taxon>Thermoproteota</taxon>
        <taxon>Thermoprotei</taxon>
        <taxon>Acidilobales</taxon>
        <taxon>Acidilobaceae</taxon>
        <taxon>Acidilobus</taxon>
    </lineage>
</organism>
<dbReference type="NCBIfam" id="TIGR01064">
    <property type="entry name" value="pyruv_kin"/>
    <property type="match status" value="1"/>
</dbReference>
<dbReference type="Pfam" id="PF02887">
    <property type="entry name" value="PK_C"/>
    <property type="match status" value="1"/>
</dbReference>
<dbReference type="Proteomes" id="UP000000346">
    <property type="component" value="Chromosome"/>
</dbReference>
<evidence type="ECO:0000256" key="6">
    <source>
        <dbReference type="ARBA" id="ARBA00022741"/>
    </source>
</evidence>
<sequence>MKRLAKIMVTMGPSTLDYAIVRRMMSAGADGFRINMSHGDEKQWATFLELIDKASQELGVHVAKVADLEGPRVRLGEFQGVDIAPGQQVRFKYKDAQGEGIPVDNRAFFASLERGDRVLVDDGKVVLSVEDIERDSATLRVISGQRLEPRKGVVLAGKEYDLPPVTEKDLQNMKFIAANNFDYVMASFVRSARHVEIIRKALSDAGAKDVKLLAKIETPSGVNNIDSILDVVDGIVVARGDLGMHFPLEDIPVIQRRIIEAARRKLKPVILATEIFMSMIERPLPTRGEISDVYAGIEEGVDGFLVTSETSIGKYPAEVVSWLSRVIEEANKNVRPRRVDQLTSSLESRISRGVVEMAQNVGASVVVYAHDFDVARLISAFRPGTSIYVGVPTTQLARQLSLLWGTVPVVVGPADSEEQGLEATEKELESKGITGPGSLLVELSWTPDRSTAVVKVKQVF</sequence>
<dbReference type="EC" id="2.7.1.40" evidence="3 12"/>
<dbReference type="PRINTS" id="PR01050">
    <property type="entry name" value="PYRUVTKNASE"/>
</dbReference>
<dbReference type="InterPro" id="IPR011037">
    <property type="entry name" value="Pyrv_Knase-like_insert_dom_sf"/>
</dbReference>
<dbReference type="GO" id="GO:0016301">
    <property type="term" value="F:kinase activity"/>
    <property type="evidence" value="ECO:0007669"/>
    <property type="project" value="UniProtKB-KW"/>
</dbReference>
<evidence type="ECO:0000256" key="10">
    <source>
        <dbReference type="ARBA" id="ARBA00023152"/>
    </source>
</evidence>
<feature type="domain" description="Pyruvate kinase barrel" evidence="14">
    <location>
        <begin position="4"/>
        <end position="320"/>
    </location>
</feature>
<evidence type="ECO:0000256" key="8">
    <source>
        <dbReference type="ARBA" id="ARBA00022840"/>
    </source>
</evidence>
<keyword evidence="8" id="KW-0067">ATP-binding</keyword>
<dbReference type="InterPro" id="IPR018209">
    <property type="entry name" value="Pyrv_Knase_AS"/>
</dbReference>
<dbReference type="InterPro" id="IPR036918">
    <property type="entry name" value="Pyrv_Knase_C_sf"/>
</dbReference>
<evidence type="ECO:0000256" key="12">
    <source>
        <dbReference type="NCBIfam" id="TIGR01064"/>
    </source>
</evidence>
<dbReference type="PANTHER" id="PTHR11817">
    <property type="entry name" value="PYRUVATE KINASE"/>
    <property type="match status" value="1"/>
</dbReference>
<dbReference type="UniPathway" id="UPA00109">
    <property type="reaction ID" value="UER00188"/>
</dbReference>
<feature type="domain" description="Pyruvate kinase C-terminal" evidence="15">
    <location>
        <begin position="350"/>
        <end position="447"/>
    </location>
</feature>
<keyword evidence="10 13" id="KW-0324">Glycolysis</keyword>
<dbReference type="FunCoup" id="D9Q1U8">
    <property type="interactions" value="91"/>
</dbReference>
<evidence type="ECO:0000256" key="4">
    <source>
        <dbReference type="ARBA" id="ARBA00022679"/>
    </source>
</evidence>
<comment type="pathway">
    <text evidence="1 13">Carbohydrate degradation; glycolysis; pyruvate from D-glyceraldehyde 3-phosphate: step 5/5.</text>
</comment>
<keyword evidence="5" id="KW-0479">Metal-binding</keyword>
<dbReference type="SUPFAM" id="SSF51621">
    <property type="entry name" value="Phosphoenolpyruvate/pyruvate domain"/>
    <property type="match status" value="1"/>
</dbReference>
<dbReference type="GO" id="GO:0005524">
    <property type="term" value="F:ATP binding"/>
    <property type="evidence" value="ECO:0007669"/>
    <property type="project" value="UniProtKB-KW"/>
</dbReference>
<dbReference type="GO" id="GO:0004743">
    <property type="term" value="F:pyruvate kinase activity"/>
    <property type="evidence" value="ECO:0007669"/>
    <property type="project" value="UniProtKB-UniRule"/>
</dbReference>
<keyword evidence="7 13" id="KW-0418">Kinase</keyword>
<keyword evidence="4 13" id="KW-0808">Transferase</keyword>
<name>D9Q1U8_ACIS3</name>
<keyword evidence="17" id="KW-1185">Reference proteome</keyword>
<evidence type="ECO:0000313" key="17">
    <source>
        <dbReference type="Proteomes" id="UP000000346"/>
    </source>
</evidence>
<dbReference type="STRING" id="666510.ASAC_0880"/>
<evidence type="ECO:0000256" key="1">
    <source>
        <dbReference type="ARBA" id="ARBA00004997"/>
    </source>
</evidence>
<dbReference type="HOGENOM" id="CLU_015439_0_2_2"/>
<gene>
    <name evidence="16" type="ordered locus">ASAC_0880</name>
</gene>
<dbReference type="SUPFAM" id="SSF50800">
    <property type="entry name" value="PK beta-barrel domain-like"/>
    <property type="match status" value="1"/>
</dbReference>
<comment type="catalytic activity">
    <reaction evidence="13">
        <text>pyruvate + ATP = phosphoenolpyruvate + ADP + H(+)</text>
        <dbReference type="Rhea" id="RHEA:18157"/>
        <dbReference type="ChEBI" id="CHEBI:15361"/>
        <dbReference type="ChEBI" id="CHEBI:15378"/>
        <dbReference type="ChEBI" id="CHEBI:30616"/>
        <dbReference type="ChEBI" id="CHEBI:58702"/>
        <dbReference type="ChEBI" id="CHEBI:456216"/>
        <dbReference type="EC" id="2.7.1.40"/>
    </reaction>
</comment>
<evidence type="ECO:0000259" key="15">
    <source>
        <dbReference type="Pfam" id="PF02887"/>
    </source>
</evidence>
<dbReference type="EMBL" id="CP001742">
    <property type="protein sequence ID" value="ADL19286.1"/>
    <property type="molecule type" value="Genomic_DNA"/>
</dbReference>
<dbReference type="KEGG" id="asc:ASAC_0880"/>
<dbReference type="eggNOG" id="arCOG04120">
    <property type="taxonomic scope" value="Archaea"/>
</dbReference>
<dbReference type="Pfam" id="PF00224">
    <property type="entry name" value="PK"/>
    <property type="match status" value="1"/>
</dbReference>
<dbReference type="InterPro" id="IPR015813">
    <property type="entry name" value="Pyrv/PenolPyrv_kinase-like_dom"/>
</dbReference>
<evidence type="ECO:0000256" key="5">
    <source>
        <dbReference type="ARBA" id="ARBA00022723"/>
    </source>
</evidence>
<evidence type="ECO:0000256" key="11">
    <source>
        <dbReference type="ARBA" id="ARBA00023317"/>
    </source>
</evidence>
<dbReference type="Gene3D" id="3.40.1380.20">
    <property type="entry name" value="Pyruvate kinase, C-terminal domain"/>
    <property type="match status" value="1"/>
</dbReference>
<keyword evidence="9 13" id="KW-0460">Magnesium</keyword>
<dbReference type="InterPro" id="IPR015795">
    <property type="entry name" value="Pyrv_Knase_C"/>
</dbReference>
<keyword evidence="11 16" id="KW-0670">Pyruvate</keyword>
<dbReference type="AlphaFoldDB" id="D9Q1U8"/>
<evidence type="ECO:0000313" key="16">
    <source>
        <dbReference type="EMBL" id="ADL19286.1"/>
    </source>
</evidence>
<dbReference type="GO" id="GO:0030955">
    <property type="term" value="F:potassium ion binding"/>
    <property type="evidence" value="ECO:0007669"/>
    <property type="project" value="UniProtKB-UniRule"/>
</dbReference>
<accession>D9Q1U8</accession>
<dbReference type="InterPro" id="IPR001697">
    <property type="entry name" value="Pyr_Knase"/>
</dbReference>
<evidence type="ECO:0000256" key="2">
    <source>
        <dbReference type="ARBA" id="ARBA00008663"/>
    </source>
</evidence>
<keyword evidence="6" id="KW-0547">Nucleotide-binding</keyword>
<proteinExistence type="inferred from homology"/>
<dbReference type="InterPro" id="IPR015793">
    <property type="entry name" value="Pyrv_Knase_brl"/>
</dbReference>
<dbReference type="GO" id="GO:0000287">
    <property type="term" value="F:magnesium ion binding"/>
    <property type="evidence" value="ECO:0007669"/>
    <property type="project" value="UniProtKB-UniRule"/>
</dbReference>
<evidence type="ECO:0000259" key="14">
    <source>
        <dbReference type="Pfam" id="PF00224"/>
    </source>
</evidence>
<dbReference type="PROSITE" id="PS00110">
    <property type="entry name" value="PYRUVATE_KINASE"/>
    <property type="match status" value="1"/>
</dbReference>
<dbReference type="InterPro" id="IPR015806">
    <property type="entry name" value="Pyrv_Knase_insert_dom_sf"/>
</dbReference>
<comment type="similarity">
    <text evidence="2 13">Belongs to the pyruvate kinase family.</text>
</comment>
<evidence type="ECO:0000256" key="9">
    <source>
        <dbReference type="ARBA" id="ARBA00022842"/>
    </source>
</evidence>
<reference evidence="16 17" key="1">
    <citation type="journal article" date="2010" name="Appl. Environ. Microbiol.">
        <title>The genome sequence of the crenarchaeon Acidilobus saccharovorans supports a new order, Acidilobales, and suggests an important ecological role in terrestrial acidic hot springs.</title>
        <authorList>
            <person name="Mardanov A.V."/>
            <person name="Svetlitchnyi V.A."/>
            <person name="Beletsky A.V."/>
            <person name="Prokofeva M.I."/>
            <person name="Bonch-Osmolovskaya E.A."/>
            <person name="Ravin N.V."/>
            <person name="Skryabin K.G."/>
        </authorList>
    </citation>
    <scope>NUCLEOTIDE SEQUENCE [LARGE SCALE GENOMIC DNA]</scope>
    <source>
        <strain evidence="17">DSM 16705 / JCM 18335 / VKM B-2471 / 345-15</strain>
    </source>
</reference>
<protein>
    <recommendedName>
        <fullName evidence="3 12">Pyruvate kinase</fullName>
        <ecNumber evidence="3 12">2.7.1.40</ecNumber>
    </recommendedName>
</protein>
<evidence type="ECO:0000256" key="13">
    <source>
        <dbReference type="RuleBase" id="RU000504"/>
    </source>
</evidence>